<dbReference type="InterPro" id="IPR017972">
    <property type="entry name" value="Cyt_P450_CS"/>
</dbReference>
<keyword evidence="3 7" id="KW-0479">Metal-binding</keyword>
<dbReference type="SUPFAM" id="SSF48264">
    <property type="entry name" value="Cytochrome P450"/>
    <property type="match status" value="1"/>
</dbReference>
<evidence type="ECO:0000313" key="9">
    <source>
        <dbReference type="EMBL" id="AQS71623.1"/>
    </source>
</evidence>
<evidence type="ECO:0000256" key="6">
    <source>
        <dbReference type="ARBA" id="ARBA00023033"/>
    </source>
</evidence>
<dbReference type="PRINTS" id="PR00359">
    <property type="entry name" value="BP450"/>
</dbReference>
<dbReference type="EMBL" id="CP019724">
    <property type="protein sequence ID" value="AQS65632.1"/>
    <property type="molecule type" value="Genomic_DNA"/>
</dbReference>
<dbReference type="GO" id="GO:0006707">
    <property type="term" value="P:cholesterol catabolic process"/>
    <property type="evidence" value="ECO:0007669"/>
    <property type="project" value="TreeGrafter"/>
</dbReference>
<comment type="similarity">
    <text evidence="1 7">Belongs to the cytochrome P450 family.</text>
</comment>
<dbReference type="Gene3D" id="1.10.630.10">
    <property type="entry name" value="Cytochrome P450"/>
    <property type="match status" value="1"/>
</dbReference>
<dbReference type="Proteomes" id="UP000189443">
    <property type="component" value="Chromosome"/>
</dbReference>
<sequence length="420" mass="46129">MRMSPNAPDGQVDLDSVDLFDPFLHSEGHPHAVWRALRAEAPVHRQQLPDGRQFWSVTRYADACRVLRDHEDFTSERGTLLSALDVGDPAGGKMMAASDPPHHTMLRESLNRVLSARAVNARRNTLLKPVDRLVEPLLNGESTDLAVLAADFPMDFIGTFMGLPESDWPRLTKLTTMAVAPHDPAFQEGSAPLTLVTAHHELFEYFSEQLAARDGTPTDDLIGHLMQTRIDGKPLDHESIVYNCYSLILGANVTTPHTVTGLVQALMDHPDAYRAVVADPSLVAGCVEEGLRWTSPASHFMRYATQDVRLSDSTVKAGSALAVWLGSANRDEDVFADPYTFDITRRPNRHIAFGFGPHYCVGAALARLSLRMLLERVCALVERIEPAGEVRHLASNFVAGVTSMPVRGVPRDGAHPARLS</sequence>
<keyword evidence="4 7" id="KW-0560">Oxidoreductase</keyword>
<proteinExistence type="inferred from homology"/>
<dbReference type="InterPro" id="IPR001128">
    <property type="entry name" value="Cyt_P450"/>
</dbReference>
<evidence type="ECO:0000256" key="4">
    <source>
        <dbReference type="ARBA" id="ARBA00023002"/>
    </source>
</evidence>
<dbReference type="PANTHER" id="PTHR46696">
    <property type="entry name" value="P450, PUTATIVE (EUROFUNG)-RELATED"/>
    <property type="match status" value="1"/>
</dbReference>
<accession>A0A1S6J1K1</accession>
<organism evidence="8 10">
    <name type="scientific">Streptomyces pactum</name>
    <dbReference type="NCBI Taxonomy" id="68249"/>
    <lineage>
        <taxon>Bacteria</taxon>
        <taxon>Bacillati</taxon>
        <taxon>Actinomycetota</taxon>
        <taxon>Actinomycetes</taxon>
        <taxon>Kitasatosporales</taxon>
        <taxon>Streptomycetaceae</taxon>
        <taxon>Streptomyces</taxon>
    </lineage>
</organism>
<reference evidence="8 10" key="1">
    <citation type="submission" date="2017-02" db="EMBL/GenBank/DDBJ databases">
        <title>Streptomyces pactum ACT12 Genome sequencing and assembly.</title>
        <authorList>
            <person name="Xue Q."/>
            <person name="Yan X."/>
            <person name="Jia L."/>
            <person name="Yan H."/>
        </authorList>
    </citation>
    <scope>NUCLEOTIDE SEQUENCE [LARGE SCALE GENOMIC DNA]</scope>
    <source>
        <strain evidence="8 10">ACT12</strain>
    </source>
</reference>
<keyword evidence="2 7" id="KW-0349">Heme</keyword>
<dbReference type="KEGG" id="spac:B1H29_36555"/>
<dbReference type="GO" id="GO:0036199">
    <property type="term" value="F:cholest-4-en-3-one 26-monooxygenase activity"/>
    <property type="evidence" value="ECO:0007669"/>
    <property type="project" value="TreeGrafter"/>
</dbReference>
<gene>
    <name evidence="8" type="ORF">B1H29_00505</name>
    <name evidence="9" type="ORF">B1H29_36555</name>
</gene>
<evidence type="ECO:0000256" key="3">
    <source>
        <dbReference type="ARBA" id="ARBA00022723"/>
    </source>
</evidence>
<dbReference type="GO" id="GO:0008395">
    <property type="term" value="F:steroid hydroxylase activity"/>
    <property type="evidence" value="ECO:0007669"/>
    <property type="project" value="TreeGrafter"/>
</dbReference>
<evidence type="ECO:0000313" key="10">
    <source>
        <dbReference type="Proteomes" id="UP000189443"/>
    </source>
</evidence>
<dbReference type="Pfam" id="PF00067">
    <property type="entry name" value="p450"/>
    <property type="match status" value="1"/>
</dbReference>
<dbReference type="OrthoDB" id="5241086at2"/>
<dbReference type="EMBL" id="CP019724">
    <property type="protein sequence ID" value="AQS71623.1"/>
    <property type="molecule type" value="Genomic_DNA"/>
</dbReference>
<evidence type="ECO:0000256" key="5">
    <source>
        <dbReference type="ARBA" id="ARBA00023004"/>
    </source>
</evidence>
<dbReference type="FunFam" id="1.10.630.10:FF:000018">
    <property type="entry name" value="Cytochrome P450 monooxygenase"/>
    <property type="match status" value="1"/>
</dbReference>
<dbReference type="GO" id="GO:0005506">
    <property type="term" value="F:iron ion binding"/>
    <property type="evidence" value="ECO:0007669"/>
    <property type="project" value="InterPro"/>
</dbReference>
<protein>
    <submittedName>
        <fullName evidence="8">Cytochrome P450</fullName>
    </submittedName>
</protein>
<dbReference type="CDD" id="cd11033">
    <property type="entry name" value="CYP142-like"/>
    <property type="match status" value="1"/>
</dbReference>
<dbReference type="InterPro" id="IPR002397">
    <property type="entry name" value="Cyt_P450_B"/>
</dbReference>
<name>A0A1S6J1K1_9ACTN</name>
<keyword evidence="10" id="KW-1185">Reference proteome</keyword>
<keyword evidence="5 7" id="KW-0408">Iron</keyword>
<dbReference type="AlphaFoldDB" id="A0A1S6J1K1"/>
<keyword evidence="6 7" id="KW-0503">Monooxygenase</keyword>
<dbReference type="KEGG" id="spac:B1H29_00505"/>
<dbReference type="GO" id="GO:0020037">
    <property type="term" value="F:heme binding"/>
    <property type="evidence" value="ECO:0007669"/>
    <property type="project" value="InterPro"/>
</dbReference>
<dbReference type="InterPro" id="IPR036396">
    <property type="entry name" value="Cyt_P450_sf"/>
</dbReference>
<dbReference type="PANTHER" id="PTHR46696:SF4">
    <property type="entry name" value="BIOTIN BIOSYNTHESIS CYTOCHROME P450"/>
    <property type="match status" value="1"/>
</dbReference>
<evidence type="ECO:0000256" key="2">
    <source>
        <dbReference type="ARBA" id="ARBA00022617"/>
    </source>
</evidence>
<dbReference type="PROSITE" id="PS00086">
    <property type="entry name" value="CYTOCHROME_P450"/>
    <property type="match status" value="1"/>
</dbReference>
<evidence type="ECO:0000313" key="8">
    <source>
        <dbReference type="EMBL" id="AQS65632.1"/>
    </source>
</evidence>
<dbReference type="RefSeq" id="WP_055422255.1">
    <property type="nucleotide sequence ID" value="NZ_CP019724.1"/>
</dbReference>
<evidence type="ECO:0000256" key="1">
    <source>
        <dbReference type="ARBA" id="ARBA00010617"/>
    </source>
</evidence>
<evidence type="ECO:0000256" key="7">
    <source>
        <dbReference type="RuleBase" id="RU000461"/>
    </source>
</evidence>